<organism evidence="1 2">
    <name type="scientific">Paramuricea clavata</name>
    <name type="common">Red gorgonian</name>
    <name type="synonym">Violescent sea-whip</name>
    <dbReference type="NCBI Taxonomy" id="317549"/>
    <lineage>
        <taxon>Eukaryota</taxon>
        <taxon>Metazoa</taxon>
        <taxon>Cnidaria</taxon>
        <taxon>Anthozoa</taxon>
        <taxon>Octocorallia</taxon>
        <taxon>Malacalcyonacea</taxon>
        <taxon>Plexauridae</taxon>
        <taxon>Paramuricea</taxon>
    </lineage>
</organism>
<evidence type="ECO:0000313" key="1">
    <source>
        <dbReference type="EMBL" id="CAB4033382.1"/>
    </source>
</evidence>
<accession>A0A6S7L5E1</accession>
<gene>
    <name evidence="1" type="ORF">PACLA_8A040568</name>
</gene>
<name>A0A6S7L5E1_PARCT</name>
<reference evidence="1" key="1">
    <citation type="submission" date="2020-04" db="EMBL/GenBank/DDBJ databases">
        <authorList>
            <person name="Alioto T."/>
            <person name="Alioto T."/>
            <person name="Gomez Garrido J."/>
        </authorList>
    </citation>
    <scope>NUCLEOTIDE SEQUENCE</scope>
    <source>
        <strain evidence="1">A484AB</strain>
    </source>
</reference>
<proteinExistence type="predicted"/>
<dbReference type="OrthoDB" id="5984446at2759"/>
<dbReference type="Gene3D" id="2.20.140.10">
    <property type="entry name" value="WGR domain"/>
    <property type="match status" value="1"/>
</dbReference>
<sequence length="177" mass="19957">LKNEKGFHVWTRWGRNGTDGQSKLEGPLSEEDAEKNFKKKFQDKTKNKWDKRQQFTAVKGKYTLVQKTDSSQSSVVTESQISTTNLSVHEDFLGMYKLKKTDAETITTSLKDILLRCNLTIDDCRWQTYDGAANMAGSRSGVAARISLENPRALYIHCGNHSLDLALHDCVKESGII</sequence>
<dbReference type="PANTHER" id="PTHR45749">
    <property type="match status" value="1"/>
</dbReference>
<feature type="non-terminal residue" evidence="1">
    <location>
        <position position="1"/>
    </location>
</feature>
<dbReference type="Pfam" id="PF05406">
    <property type="entry name" value="WGR"/>
    <property type="match status" value="1"/>
</dbReference>
<dbReference type="AlphaFoldDB" id="A0A6S7L5E1"/>
<dbReference type="PANTHER" id="PTHR45749:SF21">
    <property type="entry name" value="DUF4371 DOMAIN-CONTAINING PROTEIN"/>
    <property type="match status" value="1"/>
</dbReference>
<dbReference type="InterPro" id="IPR036930">
    <property type="entry name" value="WGR_dom_sf"/>
</dbReference>
<dbReference type="EMBL" id="CACRXK020019203">
    <property type="protein sequence ID" value="CAB4033382.1"/>
    <property type="molecule type" value="Genomic_DNA"/>
</dbReference>
<protein>
    <submittedName>
        <fullName evidence="1">Uncharacterized protein</fullName>
    </submittedName>
</protein>
<comment type="caution">
    <text evidence="1">The sequence shown here is derived from an EMBL/GenBank/DDBJ whole genome shotgun (WGS) entry which is preliminary data.</text>
</comment>
<feature type="non-terminal residue" evidence="1">
    <location>
        <position position="177"/>
    </location>
</feature>
<dbReference type="PROSITE" id="PS51977">
    <property type="entry name" value="WGR"/>
    <property type="match status" value="1"/>
</dbReference>
<dbReference type="Proteomes" id="UP001152795">
    <property type="component" value="Unassembled WGS sequence"/>
</dbReference>
<dbReference type="SUPFAM" id="SSF142921">
    <property type="entry name" value="WGR domain-like"/>
    <property type="match status" value="1"/>
</dbReference>
<dbReference type="SMART" id="SM00773">
    <property type="entry name" value="WGR"/>
    <property type="match status" value="1"/>
</dbReference>
<evidence type="ECO:0000313" key="2">
    <source>
        <dbReference type="Proteomes" id="UP001152795"/>
    </source>
</evidence>
<dbReference type="InterPro" id="IPR008893">
    <property type="entry name" value="WGR_domain"/>
</dbReference>
<keyword evidence="2" id="KW-1185">Reference proteome</keyword>